<feature type="signal peptide" evidence="2">
    <location>
        <begin position="1"/>
        <end position="21"/>
    </location>
</feature>
<sequence>MRRRRFLTLSGLALCTAGCGAADGAAGRESTRISITAANSGHALAIAHAIADALRGERLATATLTGVGGVTSAFAGGSDGGSRLLVMGLADLAAAEIDGDGRAAAAVTPLARLIGDCEALVVPARSKFASFEDFAAALKADPAGVPVAGGPTGGADHVLFGMIGQCLGTDVRLLDYAGFHGHADPALLGTRVVAAIGPLKAWRAGIARGTLRPLAVSTVSRVKGIDAPTLLECGVRVDYSDWHAIVGAPRLGDDATANAVDLLDRLAASPSWGRACGAHGWRRIDLSGDDCRQWLTSETARIHESLRDLGLLSRPDHRCPGGSCARRH</sequence>
<dbReference type="Proteomes" id="UP000198923">
    <property type="component" value="Unassembled WGS sequence"/>
</dbReference>
<evidence type="ECO:0000313" key="3">
    <source>
        <dbReference type="EMBL" id="SDI15690.1"/>
    </source>
</evidence>
<name>A0A1G8IAU8_9ACTN</name>
<reference evidence="3 4" key="1">
    <citation type="submission" date="2016-10" db="EMBL/GenBank/DDBJ databases">
        <authorList>
            <person name="de Groot N.N."/>
        </authorList>
    </citation>
    <scope>NUCLEOTIDE SEQUENCE [LARGE SCALE GENOMIC DNA]</scope>
    <source>
        <strain evidence="3 4">CPCC 201354</strain>
    </source>
</reference>
<evidence type="ECO:0000256" key="2">
    <source>
        <dbReference type="SAM" id="SignalP"/>
    </source>
</evidence>
<proteinExistence type="inferred from homology"/>
<dbReference type="InterPro" id="IPR005064">
    <property type="entry name" value="BUG"/>
</dbReference>
<dbReference type="RefSeq" id="WP_176955684.1">
    <property type="nucleotide sequence ID" value="NZ_FNCN01000036.1"/>
</dbReference>
<gene>
    <name evidence="3" type="ORF">SAMN05421505_13616</name>
</gene>
<dbReference type="STRING" id="504805.SAMN05421505_13616"/>
<evidence type="ECO:0000256" key="1">
    <source>
        <dbReference type="ARBA" id="ARBA00006987"/>
    </source>
</evidence>
<dbReference type="Pfam" id="PF03401">
    <property type="entry name" value="TctC"/>
    <property type="match status" value="1"/>
</dbReference>
<dbReference type="EMBL" id="FNCN01000036">
    <property type="protein sequence ID" value="SDI15690.1"/>
    <property type="molecule type" value="Genomic_DNA"/>
</dbReference>
<organism evidence="3 4">
    <name type="scientific">Sinosporangium album</name>
    <dbReference type="NCBI Taxonomy" id="504805"/>
    <lineage>
        <taxon>Bacteria</taxon>
        <taxon>Bacillati</taxon>
        <taxon>Actinomycetota</taxon>
        <taxon>Actinomycetes</taxon>
        <taxon>Streptosporangiales</taxon>
        <taxon>Streptosporangiaceae</taxon>
        <taxon>Sinosporangium</taxon>
    </lineage>
</organism>
<evidence type="ECO:0000313" key="4">
    <source>
        <dbReference type="Proteomes" id="UP000198923"/>
    </source>
</evidence>
<accession>A0A1G8IAU8</accession>
<dbReference type="PANTHER" id="PTHR42928">
    <property type="entry name" value="TRICARBOXYLATE-BINDING PROTEIN"/>
    <property type="match status" value="1"/>
</dbReference>
<protein>
    <submittedName>
        <fullName evidence="3">Putative tricarboxylic transport membrane protein</fullName>
    </submittedName>
</protein>
<dbReference type="AlphaFoldDB" id="A0A1G8IAU8"/>
<keyword evidence="2" id="KW-0732">Signal</keyword>
<dbReference type="PANTHER" id="PTHR42928:SF3">
    <property type="entry name" value="UPF0065 PROTEIN YFLP"/>
    <property type="match status" value="1"/>
</dbReference>
<feature type="chain" id="PRO_5039346270" evidence="2">
    <location>
        <begin position="22"/>
        <end position="328"/>
    </location>
</feature>
<keyword evidence="4" id="KW-1185">Reference proteome</keyword>
<dbReference type="Gene3D" id="3.40.190.150">
    <property type="entry name" value="Bordetella uptake gene, domain 1"/>
    <property type="match status" value="1"/>
</dbReference>
<comment type="similarity">
    <text evidence="1">Belongs to the UPF0065 (bug) family.</text>
</comment>
<dbReference type="InterPro" id="IPR042100">
    <property type="entry name" value="Bug_dom1"/>
</dbReference>
<dbReference type="Gene3D" id="3.40.190.10">
    <property type="entry name" value="Periplasmic binding protein-like II"/>
    <property type="match status" value="1"/>
</dbReference>